<dbReference type="FunFam" id="1.10.10.2830:FF:000001">
    <property type="entry name" value="Chromosome partitioning protein ParB"/>
    <property type="match status" value="1"/>
</dbReference>
<dbReference type="CDD" id="cd16393">
    <property type="entry name" value="SPO0J_N"/>
    <property type="match status" value="1"/>
</dbReference>
<dbReference type="EMBL" id="MQWB01000001">
    <property type="protein sequence ID" value="OZC03362.1"/>
    <property type="molecule type" value="Genomic_DNA"/>
</dbReference>
<gene>
    <name evidence="6" type="ORF">BSZ36_10440</name>
</gene>
<dbReference type="GO" id="GO:0007059">
    <property type="term" value="P:chromosome segregation"/>
    <property type="evidence" value="ECO:0007669"/>
    <property type="project" value="UniProtKB-KW"/>
</dbReference>
<dbReference type="SUPFAM" id="SSF110849">
    <property type="entry name" value="ParB/Sulfiredoxin"/>
    <property type="match status" value="1"/>
</dbReference>
<dbReference type="InterPro" id="IPR003115">
    <property type="entry name" value="ParB_N"/>
</dbReference>
<dbReference type="InterPro" id="IPR036086">
    <property type="entry name" value="ParB/Sulfiredoxin_sf"/>
</dbReference>
<dbReference type="Pfam" id="PF17762">
    <property type="entry name" value="HTH_ParB"/>
    <property type="match status" value="1"/>
</dbReference>
<sequence>MAAKKAALGKGLSALLPSQPGAPDAEGEEGLPRTRLYNFDERQRLAGRVADVEIDSIRPNPYQPRKDFDESALDELADSIRQLGVIQPLTVRSTGRNQFELISGERRLRASRRAGLKMVPAYVREATTEEILEMAIVENVQREDLNPVEIALGYQRLTEEVGLTQEQVAEKVSKSRSAVANTLRLLKLPPRVQASLREGTVTAGHARMLVALEDEDAQLALHREIVDDGLSVREVERRVRAMRDSASGAATEPSPTAEKAAEKTEALSSRDKLQIEKYESDLRERLATQVQIRHRGSDGAGTITLSYYSPEDLERVIEALTGR</sequence>
<feature type="domain" description="ParB-like N-terminal" evidence="5">
    <location>
        <begin position="50"/>
        <end position="140"/>
    </location>
</feature>
<evidence type="ECO:0000256" key="3">
    <source>
        <dbReference type="ARBA" id="ARBA00023125"/>
    </source>
</evidence>
<dbReference type="InterPro" id="IPR004437">
    <property type="entry name" value="ParB/RepB/Spo0J"/>
</dbReference>
<comment type="caution">
    <text evidence="6">The sequence shown here is derived from an EMBL/GenBank/DDBJ whole genome shotgun (WGS) entry which is preliminary data.</text>
</comment>
<dbReference type="Pfam" id="PF23552">
    <property type="entry name" value="ParB_C"/>
    <property type="match status" value="1"/>
</dbReference>
<feature type="compositionally biased region" description="Low complexity" evidence="4">
    <location>
        <begin position="1"/>
        <end position="16"/>
    </location>
</feature>
<feature type="compositionally biased region" description="Basic and acidic residues" evidence="4">
    <location>
        <begin position="259"/>
        <end position="270"/>
    </location>
</feature>
<evidence type="ECO:0000313" key="7">
    <source>
        <dbReference type="Proteomes" id="UP000216446"/>
    </source>
</evidence>
<organism evidence="6 7">
    <name type="scientific">Rubricoccus marinus</name>
    <dbReference type="NCBI Taxonomy" id="716817"/>
    <lineage>
        <taxon>Bacteria</taxon>
        <taxon>Pseudomonadati</taxon>
        <taxon>Rhodothermota</taxon>
        <taxon>Rhodothermia</taxon>
        <taxon>Rhodothermales</taxon>
        <taxon>Rubricoccaceae</taxon>
        <taxon>Rubricoccus</taxon>
    </lineage>
</organism>
<evidence type="ECO:0000259" key="5">
    <source>
        <dbReference type="SMART" id="SM00470"/>
    </source>
</evidence>
<dbReference type="GO" id="GO:0003677">
    <property type="term" value="F:DNA binding"/>
    <property type="evidence" value="ECO:0007669"/>
    <property type="project" value="UniProtKB-KW"/>
</dbReference>
<dbReference type="FunFam" id="3.90.1530.30:FF:000001">
    <property type="entry name" value="Chromosome partitioning protein ParB"/>
    <property type="match status" value="1"/>
</dbReference>
<dbReference type="AlphaFoldDB" id="A0A259U035"/>
<dbReference type="SUPFAM" id="SSF109709">
    <property type="entry name" value="KorB DNA-binding domain-like"/>
    <property type="match status" value="1"/>
</dbReference>
<comment type="similarity">
    <text evidence="1">Belongs to the ParB family.</text>
</comment>
<dbReference type="InParanoid" id="A0A259U035"/>
<dbReference type="Proteomes" id="UP000216446">
    <property type="component" value="Unassembled WGS sequence"/>
</dbReference>
<evidence type="ECO:0000256" key="1">
    <source>
        <dbReference type="ARBA" id="ARBA00006295"/>
    </source>
</evidence>
<dbReference type="Gene3D" id="1.10.10.2830">
    <property type="match status" value="1"/>
</dbReference>
<reference evidence="6 7" key="1">
    <citation type="submission" date="2016-11" db="EMBL/GenBank/DDBJ databases">
        <title>Study of marine rhodopsin-containing bacteria.</title>
        <authorList>
            <person name="Yoshizawa S."/>
            <person name="Kumagai Y."/>
            <person name="Kogure K."/>
        </authorList>
    </citation>
    <scope>NUCLEOTIDE SEQUENCE [LARGE SCALE GENOMIC DNA]</scope>
    <source>
        <strain evidence="6 7">SG-29</strain>
    </source>
</reference>
<proteinExistence type="inferred from homology"/>
<feature type="region of interest" description="Disordered" evidence="4">
    <location>
        <begin position="243"/>
        <end position="270"/>
    </location>
</feature>
<keyword evidence="2" id="KW-0159">Chromosome partition</keyword>
<dbReference type="GO" id="GO:0005694">
    <property type="term" value="C:chromosome"/>
    <property type="evidence" value="ECO:0007669"/>
    <property type="project" value="TreeGrafter"/>
</dbReference>
<dbReference type="SMART" id="SM00470">
    <property type="entry name" value="ParB"/>
    <property type="match status" value="1"/>
</dbReference>
<evidence type="ECO:0000256" key="2">
    <source>
        <dbReference type="ARBA" id="ARBA00022829"/>
    </source>
</evidence>
<evidence type="ECO:0000313" key="6">
    <source>
        <dbReference type="EMBL" id="OZC03362.1"/>
    </source>
</evidence>
<dbReference type="Gene3D" id="3.90.1530.30">
    <property type="match status" value="1"/>
</dbReference>
<feature type="region of interest" description="Disordered" evidence="4">
    <location>
        <begin position="1"/>
        <end position="34"/>
    </location>
</feature>
<protein>
    <submittedName>
        <fullName evidence="6">Chromosome partitioning protein ParB</fullName>
    </submittedName>
</protein>
<name>A0A259U035_9BACT</name>
<dbReference type="PANTHER" id="PTHR33375">
    <property type="entry name" value="CHROMOSOME-PARTITIONING PROTEIN PARB-RELATED"/>
    <property type="match status" value="1"/>
</dbReference>
<evidence type="ECO:0000256" key="4">
    <source>
        <dbReference type="SAM" id="MobiDB-lite"/>
    </source>
</evidence>
<dbReference type="OrthoDB" id="9802051at2"/>
<dbReference type="InterPro" id="IPR050336">
    <property type="entry name" value="Chromosome_partition/occlusion"/>
</dbReference>
<dbReference type="NCBIfam" id="TIGR00180">
    <property type="entry name" value="parB_part"/>
    <property type="match status" value="1"/>
</dbReference>
<keyword evidence="7" id="KW-1185">Reference proteome</keyword>
<dbReference type="InterPro" id="IPR057240">
    <property type="entry name" value="ParB_dimer_C"/>
</dbReference>
<keyword evidence="3" id="KW-0238">DNA-binding</keyword>
<dbReference type="PANTHER" id="PTHR33375:SF1">
    <property type="entry name" value="CHROMOSOME-PARTITIONING PROTEIN PARB-RELATED"/>
    <property type="match status" value="1"/>
</dbReference>
<dbReference type="Pfam" id="PF02195">
    <property type="entry name" value="ParB_N"/>
    <property type="match status" value="1"/>
</dbReference>
<accession>A0A259U035</accession>
<dbReference type="InterPro" id="IPR041468">
    <property type="entry name" value="HTH_ParB/Spo0J"/>
</dbReference>